<feature type="transmembrane region" description="Helical" evidence="1">
    <location>
        <begin position="49"/>
        <end position="68"/>
    </location>
</feature>
<keyword evidence="1" id="KW-1133">Transmembrane helix</keyword>
<evidence type="ECO:0000259" key="2">
    <source>
        <dbReference type="Pfam" id="PF02026"/>
    </source>
</evidence>
<dbReference type="AlphaFoldDB" id="A0A1X2A3V9"/>
<dbReference type="Gene3D" id="3.40.50.720">
    <property type="entry name" value="NAD(P)-binding Rossmann-like Domain"/>
    <property type="match status" value="1"/>
</dbReference>
<evidence type="ECO:0000256" key="1">
    <source>
        <dbReference type="SAM" id="Phobius"/>
    </source>
</evidence>
<sequence>MGRPRQVTRWVVSGLSLLLVGYLAALALAPSILDALPGWLAWFGRPGSMPTLAIVIVVLIAACVLSFRSSGSHRVVGVSFTVIAVLIAMSAVLGLTSYWGCHDANHPAFFTPLMATAQLVKGSTSDFSVGGHTCPSPTPVGLELARIVALAAIFTGLGGVVVGVFRSQVDRLRANLAEHVTAIVGVDDDSQSMISAVARTLDRRSTLVVITNAGDDRVQRARRQGARVVLVDFNSPATLVSLRLWRNLGRLYLMARDPAVNLLWLELISRRLAELDHRQRLPLIVRIDDPWLAKAWRAQQFGGSDTRWAADVVGKYEVTAGRLLDGIIATGRTSRVFICGTSQLTLALCADLTRRALERDFFTPPGAVPLPALTLVERDAEEYVRDHEFYRQQAGFVSDGPRIDAVPEAPTVPTMLRLLGDAEPSTCAVILVDTLAATIGTRLAARFPEMPVFASDLNTSIADDAIQVVGSLQSYSLVLDTREGLVQDAWERAARLIHERYLATLDPEAPRSPAAMPWDELSEFYRGSNRRQVRNALWMVEQIAGHTWNTWGTPPAQLSGRDMADSPPLEQLALMGFDHQAAISMARAEHEDWCRYYRRNGWRYGPQRDDSRKIHDKLVDWSVVESKPELLNAAVRSLAATLWSLRQLGYRSRPLWQTFTRSGTVSAEQRSQPWTWTSDSGHTMRADAGDWAVGEDGKVWSVRDNIFRDTYEPAGDGRWRRKGIVQARPARPGETVNTLEGATAAADGDWVVRGSDGEQWPVPGEEFARRYAECRADDRE</sequence>
<dbReference type="Pfam" id="PF02026">
    <property type="entry name" value="RyR"/>
    <property type="match status" value="1"/>
</dbReference>
<proteinExistence type="predicted"/>
<keyword evidence="1" id="KW-0812">Transmembrane</keyword>
<dbReference type="EMBL" id="LQPN01000080">
    <property type="protein sequence ID" value="ORW36613.1"/>
    <property type="molecule type" value="Genomic_DNA"/>
</dbReference>
<feature type="transmembrane region" description="Helical" evidence="1">
    <location>
        <begin position="144"/>
        <end position="165"/>
    </location>
</feature>
<gene>
    <name evidence="3" type="ORF">AWB90_26065</name>
</gene>
<feature type="transmembrane region" description="Helical" evidence="1">
    <location>
        <begin position="75"/>
        <end position="99"/>
    </location>
</feature>
<evidence type="ECO:0000313" key="3">
    <source>
        <dbReference type="EMBL" id="ORW36613.1"/>
    </source>
</evidence>
<dbReference type="OrthoDB" id="1814561at2"/>
<reference evidence="3 4" key="1">
    <citation type="journal article" date="2015" name="Emerg. Microbes Infect.">
        <title>Characterization of 17 strains belonging to the Mycobacterium simiae complex and description of Mycobacterium paraense sp. nov.</title>
        <authorList>
            <person name="Fusco da Costa A.R."/>
            <person name="Fedrizzi T."/>
            <person name="Lopes M.L."/>
            <person name="Pecorari M."/>
            <person name="Oliveira da Costa W.L."/>
            <person name="Giacobazzi E."/>
            <person name="da Costa Bahia J.R."/>
            <person name="De Sanctis V."/>
            <person name="Batista Lima K.V."/>
            <person name="Bertorelli R."/>
            <person name="Grottola A."/>
            <person name="Fabio A."/>
            <person name="Mariottini A."/>
            <person name="Ferretti P."/>
            <person name="Di Leva F."/>
            <person name="Fregni Serpini G."/>
            <person name="Tagliazucchi S."/>
            <person name="Rumpianesi F."/>
            <person name="Jousson O."/>
            <person name="Segata N."/>
            <person name="Tortoli E."/>
        </authorList>
    </citation>
    <scope>NUCLEOTIDE SEQUENCE [LARGE SCALE GENOMIC DNA]</scope>
    <source>
        <strain evidence="3 4">IEC33</strain>
    </source>
</reference>
<dbReference type="STRING" id="767916.AWB91_17485"/>
<keyword evidence="1" id="KW-0472">Membrane</keyword>
<dbReference type="RefSeq" id="WP_085175561.1">
    <property type="nucleotide sequence ID" value="NZ_LQPM01000023.1"/>
</dbReference>
<evidence type="ECO:0000313" key="4">
    <source>
        <dbReference type="Proteomes" id="UP000193285"/>
    </source>
</evidence>
<dbReference type="Proteomes" id="UP000193285">
    <property type="component" value="Unassembled WGS sequence"/>
</dbReference>
<feature type="domain" description="Ryanodine receptor Ryr" evidence="2">
    <location>
        <begin position="581"/>
        <end position="631"/>
    </location>
</feature>
<comment type="caution">
    <text evidence="3">The sequence shown here is derived from an EMBL/GenBank/DDBJ whole genome shotgun (WGS) entry which is preliminary data.</text>
</comment>
<name>A0A1X2A3V9_9MYCO</name>
<protein>
    <recommendedName>
        <fullName evidence="2">Ryanodine receptor Ryr domain-containing protein</fullName>
    </recommendedName>
</protein>
<organism evidence="3 4">
    <name type="scientific">Mycobacterium paraense</name>
    <dbReference type="NCBI Taxonomy" id="767916"/>
    <lineage>
        <taxon>Bacteria</taxon>
        <taxon>Bacillati</taxon>
        <taxon>Actinomycetota</taxon>
        <taxon>Actinomycetes</taxon>
        <taxon>Mycobacteriales</taxon>
        <taxon>Mycobacteriaceae</taxon>
        <taxon>Mycobacterium</taxon>
        <taxon>Mycobacterium simiae complex</taxon>
    </lineage>
</organism>
<dbReference type="Gene3D" id="6.20.350.10">
    <property type="match status" value="1"/>
</dbReference>
<dbReference type="InterPro" id="IPR003032">
    <property type="entry name" value="Ryanodine_rcpt"/>
</dbReference>
<feature type="transmembrane region" description="Helical" evidence="1">
    <location>
        <begin position="7"/>
        <end position="29"/>
    </location>
</feature>
<accession>A0A1X2A3V9</accession>